<dbReference type="PANTHER" id="PTHR37758:SF1">
    <property type="entry name" value="OS03G0334300 PROTEIN"/>
    <property type="match status" value="1"/>
</dbReference>
<accession>A0A2N9EVH0</accession>
<dbReference type="GO" id="GO:0009507">
    <property type="term" value="C:chloroplast"/>
    <property type="evidence" value="ECO:0007669"/>
    <property type="project" value="TreeGrafter"/>
</dbReference>
<gene>
    <name evidence="1" type="ORF">FSB_LOCUS6451</name>
</gene>
<dbReference type="EMBL" id="OIVN01000336">
    <property type="protein sequence ID" value="SPC78569.1"/>
    <property type="molecule type" value="Genomic_DNA"/>
</dbReference>
<dbReference type="PANTHER" id="PTHR37758">
    <property type="entry name" value="OS03G0334300 PROTEIN"/>
    <property type="match status" value="1"/>
</dbReference>
<evidence type="ECO:0000313" key="1">
    <source>
        <dbReference type="EMBL" id="SPC78569.1"/>
    </source>
</evidence>
<proteinExistence type="predicted"/>
<sequence>MEVSLYHTNTRNLCSSLPLRKIKHHAETGLSFKVVGKWKWGLNYEHVHGLAVKCSGPLAEIEREVEAEMNPEKEEWIKHKCGERKGVVELLECLEHEAIMGDDQGREPNDYNRRAQIFDKSSRVFQVLKEKRDLT</sequence>
<dbReference type="AlphaFoldDB" id="A0A2N9EVH0"/>
<name>A0A2N9EVH0_FAGSY</name>
<organism evidence="1">
    <name type="scientific">Fagus sylvatica</name>
    <name type="common">Beechnut</name>
    <dbReference type="NCBI Taxonomy" id="28930"/>
    <lineage>
        <taxon>Eukaryota</taxon>
        <taxon>Viridiplantae</taxon>
        <taxon>Streptophyta</taxon>
        <taxon>Embryophyta</taxon>
        <taxon>Tracheophyta</taxon>
        <taxon>Spermatophyta</taxon>
        <taxon>Magnoliopsida</taxon>
        <taxon>eudicotyledons</taxon>
        <taxon>Gunneridae</taxon>
        <taxon>Pentapetalae</taxon>
        <taxon>rosids</taxon>
        <taxon>fabids</taxon>
        <taxon>Fagales</taxon>
        <taxon>Fagaceae</taxon>
        <taxon>Fagus</taxon>
    </lineage>
</organism>
<reference evidence="1" key="1">
    <citation type="submission" date="2018-02" db="EMBL/GenBank/DDBJ databases">
        <authorList>
            <person name="Cohen D.B."/>
            <person name="Kent A.D."/>
        </authorList>
    </citation>
    <scope>NUCLEOTIDE SEQUENCE</scope>
</reference>
<protein>
    <submittedName>
        <fullName evidence="1">Uncharacterized protein</fullName>
    </submittedName>
</protein>